<keyword evidence="2" id="KW-1185">Reference proteome</keyword>
<reference evidence="1 2" key="1">
    <citation type="submission" date="2019-07" db="EMBL/GenBank/DDBJ databases">
        <authorList>
            <person name="Jastrzebski P J."/>
            <person name="Paukszto L."/>
            <person name="Jastrzebski P J."/>
        </authorList>
    </citation>
    <scope>NUCLEOTIDE SEQUENCE [LARGE SCALE GENOMIC DNA]</scope>
    <source>
        <strain evidence="1 2">WMS-il1</strain>
    </source>
</reference>
<evidence type="ECO:0000313" key="2">
    <source>
        <dbReference type="Proteomes" id="UP000321570"/>
    </source>
</evidence>
<proteinExistence type="predicted"/>
<gene>
    <name evidence="1" type="ORF">WMSIL1_LOCUS9977</name>
</gene>
<dbReference type="EMBL" id="CABIJS010000432">
    <property type="protein sequence ID" value="VUZ51174.1"/>
    <property type="molecule type" value="Genomic_DNA"/>
</dbReference>
<evidence type="ECO:0000313" key="1">
    <source>
        <dbReference type="EMBL" id="VUZ51174.1"/>
    </source>
</evidence>
<name>A0A564YX78_HYMDI</name>
<dbReference type="Proteomes" id="UP000321570">
    <property type="component" value="Unassembled WGS sequence"/>
</dbReference>
<sequence>MMDKNRGKSMRDLLLKIFKCPKEHQYIRNVVHQDLGYNSRRFFSHDVSLCGQKDLKRMV</sequence>
<organism evidence="1 2">
    <name type="scientific">Hymenolepis diminuta</name>
    <name type="common">Rat tapeworm</name>
    <dbReference type="NCBI Taxonomy" id="6216"/>
    <lineage>
        <taxon>Eukaryota</taxon>
        <taxon>Metazoa</taxon>
        <taxon>Spiralia</taxon>
        <taxon>Lophotrochozoa</taxon>
        <taxon>Platyhelminthes</taxon>
        <taxon>Cestoda</taxon>
        <taxon>Eucestoda</taxon>
        <taxon>Cyclophyllidea</taxon>
        <taxon>Hymenolepididae</taxon>
        <taxon>Hymenolepis</taxon>
    </lineage>
</organism>
<protein>
    <submittedName>
        <fullName evidence="1">Uncharacterized protein</fullName>
    </submittedName>
</protein>
<accession>A0A564YX78</accession>
<dbReference type="AlphaFoldDB" id="A0A564YX78"/>